<accession>A0ACB0XTG3</accession>
<proteinExistence type="predicted"/>
<dbReference type="EMBL" id="CAVMJV010000002">
    <property type="protein sequence ID" value="CAK5016518.1"/>
    <property type="molecule type" value="Genomic_DNA"/>
</dbReference>
<dbReference type="Proteomes" id="UP001497535">
    <property type="component" value="Unassembled WGS sequence"/>
</dbReference>
<gene>
    <name evidence="1" type="ORF">MENTE1834_LOCUS3336</name>
</gene>
<keyword evidence="2" id="KW-1185">Reference proteome</keyword>
<evidence type="ECO:0000313" key="1">
    <source>
        <dbReference type="EMBL" id="CAK5016518.1"/>
    </source>
</evidence>
<name>A0ACB0XTG3_MELEN</name>
<organism evidence="1 2">
    <name type="scientific">Meloidogyne enterolobii</name>
    <name type="common">Root-knot nematode worm</name>
    <name type="synonym">Meloidogyne mayaguensis</name>
    <dbReference type="NCBI Taxonomy" id="390850"/>
    <lineage>
        <taxon>Eukaryota</taxon>
        <taxon>Metazoa</taxon>
        <taxon>Ecdysozoa</taxon>
        <taxon>Nematoda</taxon>
        <taxon>Chromadorea</taxon>
        <taxon>Rhabditida</taxon>
        <taxon>Tylenchina</taxon>
        <taxon>Tylenchomorpha</taxon>
        <taxon>Tylenchoidea</taxon>
        <taxon>Meloidogynidae</taxon>
        <taxon>Meloidogyninae</taxon>
        <taxon>Meloidogyne</taxon>
    </lineage>
</organism>
<reference evidence="1" key="1">
    <citation type="submission" date="2023-11" db="EMBL/GenBank/DDBJ databases">
        <authorList>
            <person name="Poullet M."/>
        </authorList>
    </citation>
    <scope>NUCLEOTIDE SEQUENCE</scope>
    <source>
        <strain evidence="1">E1834</strain>
    </source>
</reference>
<protein>
    <submittedName>
        <fullName evidence="1">Uncharacterized protein</fullName>
    </submittedName>
</protein>
<comment type="caution">
    <text evidence="1">The sequence shown here is derived from an EMBL/GenBank/DDBJ whole genome shotgun (WGS) entry which is preliminary data.</text>
</comment>
<evidence type="ECO:0000313" key="2">
    <source>
        <dbReference type="Proteomes" id="UP001497535"/>
    </source>
</evidence>
<sequence length="92" mass="10279">MIIQSGLLLLLLMFINSSHCWVIGPALASTEYSKRLQQAQQLRNEKLLAGTSETSFVLTTVTETTKTPETTTEPSTPEEIQNDKNEKKGYFS</sequence>